<dbReference type="Gene3D" id="3.40.1710.10">
    <property type="entry name" value="abc type-2 transporter like domain"/>
    <property type="match status" value="1"/>
</dbReference>
<evidence type="ECO:0000256" key="2">
    <source>
        <dbReference type="ARBA" id="ARBA00007783"/>
    </source>
</evidence>
<dbReference type="Proteomes" id="UP000215367">
    <property type="component" value="Unassembled WGS sequence"/>
</dbReference>
<feature type="transmembrane region" description="Helical" evidence="8">
    <location>
        <begin position="350"/>
        <end position="369"/>
    </location>
</feature>
<evidence type="ECO:0000256" key="6">
    <source>
        <dbReference type="ARBA" id="ARBA00022989"/>
    </source>
</evidence>
<evidence type="ECO:0000259" key="9">
    <source>
        <dbReference type="PROSITE" id="PS51012"/>
    </source>
</evidence>
<dbReference type="PROSITE" id="PS51012">
    <property type="entry name" value="ABC_TM2"/>
    <property type="match status" value="1"/>
</dbReference>
<feature type="transmembrane region" description="Helical" evidence="8">
    <location>
        <begin position="296"/>
        <end position="314"/>
    </location>
</feature>
<comment type="caution">
    <text evidence="10">The sequence shown here is derived from an EMBL/GenBank/DDBJ whole genome shotgun (WGS) entry which is preliminary data.</text>
</comment>
<proteinExistence type="inferred from homology"/>
<comment type="subcellular location">
    <subcellularLocation>
        <location evidence="1">Cell membrane</location>
        <topology evidence="1">Multi-pass membrane protein</topology>
    </subcellularLocation>
</comment>
<dbReference type="Pfam" id="PF12698">
    <property type="entry name" value="ABC2_membrane_3"/>
    <property type="match status" value="1"/>
</dbReference>
<feature type="transmembrane region" description="Helical" evidence="8">
    <location>
        <begin position="184"/>
        <end position="206"/>
    </location>
</feature>
<dbReference type="RefSeq" id="WP_094307297.1">
    <property type="nucleotide sequence ID" value="NZ_NOWT01000058.1"/>
</dbReference>
<keyword evidence="4" id="KW-1003">Cell membrane</keyword>
<evidence type="ECO:0000313" key="10">
    <source>
        <dbReference type="EMBL" id="OYD80391.1"/>
    </source>
</evidence>
<dbReference type="PANTHER" id="PTHR30294:SF29">
    <property type="entry name" value="MULTIDRUG ABC TRANSPORTER PERMEASE YBHS-RELATED"/>
    <property type="match status" value="1"/>
</dbReference>
<evidence type="ECO:0000256" key="4">
    <source>
        <dbReference type="ARBA" id="ARBA00022475"/>
    </source>
</evidence>
<accession>A0A235H3G1</accession>
<dbReference type="EMBL" id="NOWT01000058">
    <property type="protein sequence ID" value="OYD80391.1"/>
    <property type="molecule type" value="Genomic_DNA"/>
</dbReference>
<feature type="transmembrane region" description="Helical" evidence="8">
    <location>
        <begin position="262"/>
        <end position="284"/>
    </location>
</feature>
<dbReference type="GO" id="GO:0005886">
    <property type="term" value="C:plasma membrane"/>
    <property type="evidence" value="ECO:0007669"/>
    <property type="project" value="UniProtKB-SubCell"/>
</dbReference>
<feature type="domain" description="ABC transmembrane type-2" evidence="9">
    <location>
        <begin position="146"/>
        <end position="375"/>
    </location>
</feature>
<dbReference type="GO" id="GO:0016740">
    <property type="term" value="F:transferase activity"/>
    <property type="evidence" value="ECO:0007669"/>
    <property type="project" value="UniProtKB-KW"/>
</dbReference>
<protein>
    <submittedName>
        <fullName evidence="10">Mannose-1-phosphate guanyltransferase</fullName>
    </submittedName>
</protein>
<organism evidence="10 11">
    <name type="scientific">Azospirillum brasilense</name>
    <dbReference type="NCBI Taxonomy" id="192"/>
    <lineage>
        <taxon>Bacteria</taxon>
        <taxon>Pseudomonadati</taxon>
        <taxon>Pseudomonadota</taxon>
        <taxon>Alphaproteobacteria</taxon>
        <taxon>Rhodospirillales</taxon>
        <taxon>Azospirillaceae</taxon>
        <taxon>Azospirillum</taxon>
    </lineage>
</organism>
<reference evidence="10 11" key="1">
    <citation type="submission" date="2017-07" db="EMBL/GenBank/DDBJ databases">
        <title>Whole genome sequence of Azospirillum brasilense 2A1, a potential biofertilizer strain.</title>
        <authorList>
            <person name="Fontana C.A."/>
            <person name="Toffoli L.M."/>
            <person name="Salazar S.M."/>
            <person name="Puglisi E."/>
            <person name="Pedraza R."/>
            <person name="Bassi D."/>
            <person name="Cocconcelli P.S."/>
        </authorList>
    </citation>
    <scope>NUCLEOTIDE SEQUENCE [LARGE SCALE GENOMIC DNA]</scope>
    <source>
        <strain evidence="10 11">2A1</strain>
    </source>
</reference>
<keyword evidence="6 8" id="KW-1133">Transmembrane helix</keyword>
<dbReference type="InterPro" id="IPR051449">
    <property type="entry name" value="ABC-2_transporter_component"/>
</dbReference>
<evidence type="ECO:0000256" key="8">
    <source>
        <dbReference type="SAM" id="Phobius"/>
    </source>
</evidence>
<evidence type="ECO:0000256" key="5">
    <source>
        <dbReference type="ARBA" id="ARBA00022692"/>
    </source>
</evidence>
<dbReference type="AlphaFoldDB" id="A0A235H3G1"/>
<dbReference type="InterPro" id="IPR013525">
    <property type="entry name" value="ABC2_TM"/>
</dbReference>
<evidence type="ECO:0000313" key="11">
    <source>
        <dbReference type="Proteomes" id="UP000215367"/>
    </source>
</evidence>
<sequence>MARFSFARFVAVMVKEFIQMRRDRLTFAMMVGVPVLQLVLFGFAINSDPKSLPTAVHAADSSPFARTLVSAMENSGYFDVTRGADSPAELDRLLAEGRVQFAVTIPAGFARDLQRGERPVLLVEADATDPAATSNALGALSTIARQALDPDLIGPLAHLRSTPDPVELRVHRRYNPEGITQYNVVPGLMGVVLTMTMVMMTALAVTRERERGTMENLLAMPVRPFEVMLGKIVPFILVGYIQVVIIVLAARLLFGVPIVGSLSLLSVVLVLFIAANLAVGFTFSTVAKNQLQAMQMSFFFFLPSMLLSGFMFPFRGMPGWAQAVGEVLPLTHFLRIVRGILLKGNGPAEIAGEVAALLAFLAVVTVVALKRYRQTLD</sequence>
<dbReference type="InterPro" id="IPR047817">
    <property type="entry name" value="ABC2_TM_bact-type"/>
</dbReference>
<keyword evidence="5 8" id="KW-0812">Transmembrane</keyword>
<comment type="similarity">
    <text evidence="2">Belongs to the ABC-2 integral membrane protein family.</text>
</comment>
<dbReference type="PANTHER" id="PTHR30294">
    <property type="entry name" value="MEMBRANE COMPONENT OF ABC TRANSPORTER YHHJ-RELATED"/>
    <property type="match status" value="1"/>
</dbReference>
<keyword evidence="7 8" id="KW-0472">Membrane</keyword>
<evidence type="ECO:0000256" key="7">
    <source>
        <dbReference type="ARBA" id="ARBA00023136"/>
    </source>
</evidence>
<keyword evidence="10" id="KW-0808">Transferase</keyword>
<feature type="transmembrane region" description="Helical" evidence="8">
    <location>
        <begin position="227"/>
        <end position="250"/>
    </location>
</feature>
<name>A0A235H3G1_AZOBR</name>
<evidence type="ECO:0000256" key="3">
    <source>
        <dbReference type="ARBA" id="ARBA00022448"/>
    </source>
</evidence>
<keyword evidence="3" id="KW-0813">Transport</keyword>
<evidence type="ECO:0000256" key="1">
    <source>
        <dbReference type="ARBA" id="ARBA00004651"/>
    </source>
</evidence>
<gene>
    <name evidence="10" type="ORF">CHT98_31550</name>
</gene>
<feature type="transmembrane region" description="Helical" evidence="8">
    <location>
        <begin position="25"/>
        <end position="45"/>
    </location>
</feature>
<dbReference type="GO" id="GO:0140359">
    <property type="term" value="F:ABC-type transporter activity"/>
    <property type="evidence" value="ECO:0007669"/>
    <property type="project" value="InterPro"/>
</dbReference>